<dbReference type="EMBL" id="RJSF01000019">
    <property type="protein sequence ID" value="RNM16073.1"/>
    <property type="molecule type" value="Genomic_DNA"/>
</dbReference>
<dbReference type="RefSeq" id="WP_123222326.1">
    <property type="nucleotide sequence ID" value="NZ_RJSF01000019.1"/>
</dbReference>
<evidence type="ECO:0000313" key="2">
    <source>
        <dbReference type="EMBL" id="RNM16073.1"/>
    </source>
</evidence>
<evidence type="ECO:0000256" key="1">
    <source>
        <dbReference type="SAM" id="Phobius"/>
    </source>
</evidence>
<protein>
    <submittedName>
        <fullName evidence="2">Uncharacterized protein</fullName>
    </submittedName>
</protein>
<evidence type="ECO:0000313" key="3">
    <source>
        <dbReference type="Proteomes" id="UP000279994"/>
    </source>
</evidence>
<feature type="transmembrane region" description="Helical" evidence="1">
    <location>
        <begin position="6"/>
        <end position="22"/>
    </location>
</feature>
<sequence length="61" mass="6593">MDTWAWLTVAGVVAVILALAWWSSGRASLRGHGPESSLTPEQRESIDVFEIRKSNVPGSIG</sequence>
<name>A0A3N0GUC7_9ACTN</name>
<keyword evidence="1" id="KW-0812">Transmembrane</keyword>
<comment type="caution">
    <text evidence="2">The sequence shown here is derived from an EMBL/GenBank/DDBJ whole genome shotgun (WGS) entry which is preliminary data.</text>
</comment>
<keyword evidence="1" id="KW-0472">Membrane</keyword>
<keyword evidence="3" id="KW-1185">Reference proteome</keyword>
<proteinExistence type="predicted"/>
<reference evidence="2 3" key="1">
    <citation type="submission" date="2018-11" db="EMBL/GenBank/DDBJ databases">
        <authorList>
            <person name="Li F."/>
        </authorList>
    </citation>
    <scope>NUCLEOTIDE SEQUENCE [LARGE SCALE GENOMIC DNA]</scope>
    <source>
        <strain evidence="2 3">Gsoil 818</strain>
    </source>
</reference>
<keyword evidence="1" id="KW-1133">Transmembrane helix</keyword>
<organism evidence="2 3">
    <name type="scientific">Nocardioides pocheonensis</name>
    <dbReference type="NCBI Taxonomy" id="661485"/>
    <lineage>
        <taxon>Bacteria</taxon>
        <taxon>Bacillati</taxon>
        <taxon>Actinomycetota</taxon>
        <taxon>Actinomycetes</taxon>
        <taxon>Propionibacteriales</taxon>
        <taxon>Nocardioidaceae</taxon>
        <taxon>Nocardioides</taxon>
    </lineage>
</organism>
<gene>
    <name evidence="2" type="ORF">EFL26_07935</name>
</gene>
<accession>A0A3N0GUC7</accession>
<dbReference type="Proteomes" id="UP000279994">
    <property type="component" value="Unassembled WGS sequence"/>
</dbReference>
<dbReference type="AlphaFoldDB" id="A0A3N0GUC7"/>